<protein>
    <submittedName>
        <fullName evidence="2">Uncharacterized protein</fullName>
    </submittedName>
</protein>
<dbReference type="EMBL" id="JAINUG010000270">
    <property type="protein sequence ID" value="KAJ8384503.1"/>
    <property type="molecule type" value="Genomic_DNA"/>
</dbReference>
<feature type="region of interest" description="Disordered" evidence="1">
    <location>
        <begin position="36"/>
        <end position="122"/>
    </location>
</feature>
<organism evidence="2 3">
    <name type="scientific">Aldrovandia affinis</name>
    <dbReference type="NCBI Taxonomy" id="143900"/>
    <lineage>
        <taxon>Eukaryota</taxon>
        <taxon>Metazoa</taxon>
        <taxon>Chordata</taxon>
        <taxon>Craniata</taxon>
        <taxon>Vertebrata</taxon>
        <taxon>Euteleostomi</taxon>
        <taxon>Actinopterygii</taxon>
        <taxon>Neopterygii</taxon>
        <taxon>Teleostei</taxon>
        <taxon>Notacanthiformes</taxon>
        <taxon>Halosauridae</taxon>
        <taxon>Aldrovandia</taxon>
    </lineage>
</organism>
<sequence>MLAAIPAISNYFKPAAVDVRTASQLDSEFISQAVASSSATLVAVNEEDGTEVDANDKEGSSNDRGRDRETEEDDSLDSIREDEVKAEQPEVQSGESQQEPKEELETSPSPTLPCGVMHLATA</sequence>
<accession>A0AAD7RHN0</accession>
<dbReference type="Proteomes" id="UP001221898">
    <property type="component" value="Unassembled WGS sequence"/>
</dbReference>
<reference evidence="2" key="1">
    <citation type="journal article" date="2023" name="Science">
        <title>Genome structures resolve the early diversification of teleost fishes.</title>
        <authorList>
            <person name="Parey E."/>
            <person name="Louis A."/>
            <person name="Montfort J."/>
            <person name="Bouchez O."/>
            <person name="Roques C."/>
            <person name="Iampietro C."/>
            <person name="Lluch J."/>
            <person name="Castinel A."/>
            <person name="Donnadieu C."/>
            <person name="Desvignes T."/>
            <person name="Floi Bucao C."/>
            <person name="Jouanno E."/>
            <person name="Wen M."/>
            <person name="Mejri S."/>
            <person name="Dirks R."/>
            <person name="Jansen H."/>
            <person name="Henkel C."/>
            <person name="Chen W.J."/>
            <person name="Zahm M."/>
            <person name="Cabau C."/>
            <person name="Klopp C."/>
            <person name="Thompson A.W."/>
            <person name="Robinson-Rechavi M."/>
            <person name="Braasch I."/>
            <person name="Lecointre G."/>
            <person name="Bobe J."/>
            <person name="Postlethwait J.H."/>
            <person name="Berthelot C."/>
            <person name="Roest Crollius H."/>
            <person name="Guiguen Y."/>
        </authorList>
    </citation>
    <scope>NUCLEOTIDE SEQUENCE</scope>
    <source>
        <strain evidence="2">NC1722</strain>
    </source>
</reference>
<name>A0AAD7RHN0_9TELE</name>
<evidence type="ECO:0000313" key="3">
    <source>
        <dbReference type="Proteomes" id="UP001221898"/>
    </source>
</evidence>
<evidence type="ECO:0000256" key="1">
    <source>
        <dbReference type="SAM" id="MobiDB-lite"/>
    </source>
</evidence>
<keyword evidence="3" id="KW-1185">Reference proteome</keyword>
<dbReference type="AlphaFoldDB" id="A0AAD7RHN0"/>
<evidence type="ECO:0000313" key="2">
    <source>
        <dbReference type="EMBL" id="KAJ8384503.1"/>
    </source>
</evidence>
<feature type="compositionally biased region" description="Basic and acidic residues" evidence="1">
    <location>
        <begin position="77"/>
        <end position="88"/>
    </location>
</feature>
<gene>
    <name evidence="2" type="ORF">AAFF_G00204180</name>
</gene>
<proteinExistence type="predicted"/>
<comment type="caution">
    <text evidence="2">The sequence shown here is derived from an EMBL/GenBank/DDBJ whole genome shotgun (WGS) entry which is preliminary data.</text>
</comment>
<feature type="compositionally biased region" description="Basic and acidic residues" evidence="1">
    <location>
        <begin position="54"/>
        <end position="69"/>
    </location>
</feature>